<evidence type="ECO:0000313" key="2">
    <source>
        <dbReference type="Proteomes" id="UP001385951"/>
    </source>
</evidence>
<organism evidence="1 2">
    <name type="scientific">Cerrena zonata</name>
    <dbReference type="NCBI Taxonomy" id="2478898"/>
    <lineage>
        <taxon>Eukaryota</taxon>
        <taxon>Fungi</taxon>
        <taxon>Dikarya</taxon>
        <taxon>Basidiomycota</taxon>
        <taxon>Agaricomycotina</taxon>
        <taxon>Agaricomycetes</taxon>
        <taxon>Polyporales</taxon>
        <taxon>Cerrenaceae</taxon>
        <taxon>Cerrena</taxon>
    </lineage>
</organism>
<evidence type="ECO:0008006" key="3">
    <source>
        <dbReference type="Google" id="ProtNLM"/>
    </source>
</evidence>
<protein>
    <recommendedName>
        <fullName evidence="3">F-box domain-containing protein</fullName>
    </recommendedName>
</protein>
<keyword evidence="2" id="KW-1185">Reference proteome</keyword>
<dbReference type="AlphaFoldDB" id="A0AAW0FLD4"/>
<name>A0AAW0FLD4_9APHY</name>
<dbReference type="EMBL" id="JASBNA010000041">
    <property type="protein sequence ID" value="KAK7681426.1"/>
    <property type="molecule type" value="Genomic_DNA"/>
</dbReference>
<accession>A0AAW0FLD4</accession>
<gene>
    <name evidence="1" type="ORF">QCA50_015518</name>
</gene>
<dbReference type="Proteomes" id="UP001385951">
    <property type="component" value="Unassembled WGS sequence"/>
</dbReference>
<comment type="caution">
    <text evidence="1">The sequence shown here is derived from an EMBL/GenBank/DDBJ whole genome shotgun (WGS) entry which is preliminary data.</text>
</comment>
<sequence>MMETSSASCTASGIPSYYRLLSNGNWHQVFLPELVPELVFALAHCGGRNSSELKNDKENTRYTFYSCCLVCHDWNRLFTPLLYERIFLYNDEKALLLCHTLWKLQPAHRNLVEDICILFDKISSHSSWTIVLTKLPNLKHVHIIHLDIVYIHPRFSLITKLLLKHCQVSVSVTDIRPDFKSLRRFVQSTKLVTTRGELNLTNSEKRG</sequence>
<reference evidence="1 2" key="1">
    <citation type="submission" date="2022-09" db="EMBL/GenBank/DDBJ databases">
        <authorList>
            <person name="Palmer J.M."/>
        </authorList>
    </citation>
    <scope>NUCLEOTIDE SEQUENCE [LARGE SCALE GENOMIC DNA]</scope>
    <source>
        <strain evidence="1 2">DSM 7382</strain>
    </source>
</reference>
<proteinExistence type="predicted"/>
<evidence type="ECO:0000313" key="1">
    <source>
        <dbReference type="EMBL" id="KAK7681426.1"/>
    </source>
</evidence>